<protein>
    <submittedName>
        <fullName evidence="1">Uncharacterized protein</fullName>
    </submittedName>
</protein>
<sequence>MAYRATRRAQAPAALKAHQLLVKFTADEFANIAHALRMLGLSFSARLDAAAAVAVFERNPVPANKTASAYEKGASTRHVVSCLVPAPYCIDYASLSTLEGRVRLLAAMRQRQTRHYAWWLADPCLPHVFAVLAPCIAPTAAHLKPEHSATEARGRGLST</sequence>
<accession>A0A2G8S900</accession>
<dbReference type="Proteomes" id="UP000230002">
    <property type="component" value="Unassembled WGS sequence"/>
</dbReference>
<keyword evidence="2" id="KW-1185">Reference proteome</keyword>
<comment type="caution">
    <text evidence="1">The sequence shown here is derived from an EMBL/GenBank/DDBJ whole genome shotgun (WGS) entry which is preliminary data.</text>
</comment>
<name>A0A2G8S900_9APHY</name>
<evidence type="ECO:0000313" key="1">
    <source>
        <dbReference type="EMBL" id="PIL30241.1"/>
    </source>
</evidence>
<organism evidence="1 2">
    <name type="scientific">Ganoderma sinense ZZ0214-1</name>
    <dbReference type="NCBI Taxonomy" id="1077348"/>
    <lineage>
        <taxon>Eukaryota</taxon>
        <taxon>Fungi</taxon>
        <taxon>Dikarya</taxon>
        <taxon>Basidiomycota</taxon>
        <taxon>Agaricomycotina</taxon>
        <taxon>Agaricomycetes</taxon>
        <taxon>Polyporales</taxon>
        <taxon>Polyporaceae</taxon>
        <taxon>Ganoderma</taxon>
    </lineage>
</organism>
<dbReference type="OrthoDB" id="2548233at2759"/>
<evidence type="ECO:0000313" key="2">
    <source>
        <dbReference type="Proteomes" id="UP000230002"/>
    </source>
</evidence>
<dbReference type="AlphaFoldDB" id="A0A2G8S900"/>
<reference evidence="1 2" key="1">
    <citation type="journal article" date="2015" name="Sci. Rep.">
        <title>Chromosome-level genome map provides insights into diverse defense mechanisms in the medicinal fungus Ganoderma sinense.</title>
        <authorList>
            <person name="Zhu Y."/>
            <person name="Xu J."/>
            <person name="Sun C."/>
            <person name="Zhou S."/>
            <person name="Xu H."/>
            <person name="Nelson D.R."/>
            <person name="Qian J."/>
            <person name="Song J."/>
            <person name="Luo H."/>
            <person name="Xiang L."/>
            <person name="Li Y."/>
            <person name="Xu Z."/>
            <person name="Ji A."/>
            <person name="Wang L."/>
            <person name="Lu S."/>
            <person name="Hayward A."/>
            <person name="Sun W."/>
            <person name="Li X."/>
            <person name="Schwartz D.C."/>
            <person name="Wang Y."/>
            <person name="Chen S."/>
        </authorList>
    </citation>
    <scope>NUCLEOTIDE SEQUENCE [LARGE SCALE GENOMIC DNA]</scope>
    <source>
        <strain evidence="1 2">ZZ0214-1</strain>
    </source>
</reference>
<gene>
    <name evidence="1" type="ORF">GSI_07419</name>
</gene>
<dbReference type="EMBL" id="AYKW01000015">
    <property type="protein sequence ID" value="PIL30241.1"/>
    <property type="molecule type" value="Genomic_DNA"/>
</dbReference>
<proteinExistence type="predicted"/>